<evidence type="ECO:0000313" key="3">
    <source>
        <dbReference type="Proteomes" id="UP000023566"/>
    </source>
</evidence>
<name>A0ABC9VGS3_9BACL</name>
<keyword evidence="3" id="KW-1185">Reference proteome</keyword>
<sequence>MIPSKVKVAGVTYEVKEVEGLAADHDLYGQVTYRNNIIKLDSGLHQERKEQVFVHELFHAILYEAGYDEHDEEMVRRVANVLYQVLKENQLNFGEN</sequence>
<reference evidence="2 3" key="1">
    <citation type="journal article" date="2014" name="Appl. Microbiol. Biotechnol.">
        <title>Transformable facultative thermophile Geobacillus stearothermophilus NUB3621 as a host strain for metabolic engineering.</title>
        <authorList>
            <person name="Blanchard K."/>
            <person name="Robic S."/>
            <person name="Matsumura I."/>
        </authorList>
    </citation>
    <scope>NUCLEOTIDE SEQUENCE [LARGE SCALE GENOMIC DNA]</scope>
    <source>
        <strain evidence="2 3">NUB3621</strain>
    </source>
</reference>
<protein>
    <submittedName>
        <fullName evidence="2">Phage protein</fullName>
    </submittedName>
</protein>
<proteinExistence type="predicted"/>
<dbReference type="RefSeq" id="WP_043904705.1">
    <property type="nucleotide sequence ID" value="NZ_CM002692.1"/>
</dbReference>
<dbReference type="AlphaFoldDB" id="A0ABC9VGS3"/>
<gene>
    <name evidence="2" type="ORF">H839_08269</name>
</gene>
<organism evidence="2 3">
    <name type="scientific">Parageobacillus genomosp. 1</name>
    <dbReference type="NCBI Taxonomy" id="1295642"/>
    <lineage>
        <taxon>Bacteria</taxon>
        <taxon>Bacillati</taxon>
        <taxon>Bacillota</taxon>
        <taxon>Bacilli</taxon>
        <taxon>Bacillales</taxon>
        <taxon>Anoxybacillaceae</taxon>
        <taxon>Parageobacillus</taxon>
    </lineage>
</organism>
<dbReference type="EMBL" id="AOTZ01000004">
    <property type="protein sequence ID" value="EZP77613.1"/>
    <property type="molecule type" value="Genomic_DNA"/>
</dbReference>
<dbReference type="Pfam" id="PF06114">
    <property type="entry name" value="Peptidase_M78"/>
    <property type="match status" value="1"/>
</dbReference>
<dbReference type="InterPro" id="IPR010359">
    <property type="entry name" value="IrrE_HExxH"/>
</dbReference>
<comment type="caution">
    <text evidence="2">The sequence shown here is derived from an EMBL/GenBank/DDBJ whole genome shotgun (WGS) entry which is preliminary data.</text>
</comment>
<accession>A0ABC9VGS3</accession>
<feature type="domain" description="IrrE N-terminal-like" evidence="1">
    <location>
        <begin position="31"/>
        <end position="81"/>
    </location>
</feature>
<evidence type="ECO:0000259" key="1">
    <source>
        <dbReference type="Pfam" id="PF06114"/>
    </source>
</evidence>
<evidence type="ECO:0000313" key="2">
    <source>
        <dbReference type="EMBL" id="EZP77613.1"/>
    </source>
</evidence>
<dbReference type="Proteomes" id="UP000023566">
    <property type="component" value="Chromosome"/>
</dbReference>